<dbReference type="InterPro" id="IPR005467">
    <property type="entry name" value="His_kinase_dom"/>
</dbReference>
<keyword evidence="7" id="KW-1133">Transmembrane helix</keyword>
<dbReference type="RefSeq" id="WP_071629882.1">
    <property type="nucleotide sequence ID" value="NZ_CP022375.1"/>
</dbReference>
<feature type="domain" description="Histidine kinase" evidence="8">
    <location>
        <begin position="226"/>
        <end position="415"/>
    </location>
</feature>
<dbReference type="InterPro" id="IPR036097">
    <property type="entry name" value="HisK_dim/P_sf"/>
</dbReference>
<dbReference type="PANTHER" id="PTHR44936:SF10">
    <property type="entry name" value="SENSOR PROTEIN RSTB"/>
    <property type="match status" value="1"/>
</dbReference>
<dbReference type="AlphaFoldDB" id="A0A345JTH4"/>
<dbReference type="InterPro" id="IPR036890">
    <property type="entry name" value="HATPase_C_sf"/>
</dbReference>
<dbReference type="PRINTS" id="PR00344">
    <property type="entry name" value="BCTRLSENSOR"/>
</dbReference>
<keyword evidence="4" id="KW-0547">Nucleotide-binding</keyword>
<keyword evidence="7" id="KW-0472">Membrane</keyword>
<accession>A0A345JTH4</accession>
<evidence type="ECO:0000256" key="1">
    <source>
        <dbReference type="ARBA" id="ARBA00000085"/>
    </source>
</evidence>
<dbReference type="Proteomes" id="UP000253862">
    <property type="component" value="Chromosome"/>
</dbReference>
<keyword evidence="3" id="KW-0808">Transferase</keyword>
<dbReference type="SUPFAM" id="SSF47384">
    <property type="entry name" value="Homodimeric domain of signal transducing histidine kinase"/>
    <property type="match status" value="1"/>
</dbReference>
<evidence type="ECO:0000259" key="8">
    <source>
        <dbReference type="PROSITE" id="PS50109"/>
    </source>
</evidence>
<dbReference type="InterPro" id="IPR004358">
    <property type="entry name" value="Sig_transdc_His_kin-like_C"/>
</dbReference>
<evidence type="ECO:0000256" key="6">
    <source>
        <dbReference type="ARBA" id="ARBA00022840"/>
    </source>
</evidence>
<dbReference type="GO" id="GO:0000155">
    <property type="term" value="F:phosphorelay sensor kinase activity"/>
    <property type="evidence" value="ECO:0007669"/>
    <property type="project" value="InterPro"/>
</dbReference>
<organism evidence="9 10">
    <name type="scientific">Francisella opportunistica</name>
    <dbReference type="NCBI Taxonomy" id="2016517"/>
    <lineage>
        <taxon>Bacteria</taxon>
        <taxon>Pseudomonadati</taxon>
        <taxon>Pseudomonadota</taxon>
        <taxon>Gammaproteobacteria</taxon>
        <taxon>Thiotrichales</taxon>
        <taxon>Francisellaceae</taxon>
        <taxon>Francisella</taxon>
    </lineage>
</organism>
<proteinExistence type="predicted"/>
<dbReference type="InterPro" id="IPR003594">
    <property type="entry name" value="HATPase_dom"/>
</dbReference>
<dbReference type="PANTHER" id="PTHR44936">
    <property type="entry name" value="SENSOR PROTEIN CREC"/>
    <property type="match status" value="1"/>
</dbReference>
<evidence type="ECO:0000256" key="4">
    <source>
        <dbReference type="ARBA" id="ARBA00022741"/>
    </source>
</evidence>
<evidence type="ECO:0000313" key="9">
    <source>
        <dbReference type="EMBL" id="AXH30620.1"/>
    </source>
</evidence>
<name>A0A345JTH4_9GAMM</name>
<keyword evidence="7" id="KW-0812">Transmembrane</keyword>
<dbReference type="PROSITE" id="PS50109">
    <property type="entry name" value="HIS_KIN"/>
    <property type="match status" value="1"/>
</dbReference>
<evidence type="ECO:0000256" key="5">
    <source>
        <dbReference type="ARBA" id="ARBA00022777"/>
    </source>
</evidence>
<dbReference type="InterPro" id="IPR050980">
    <property type="entry name" value="2C_sensor_his_kinase"/>
</dbReference>
<reference evidence="9 10" key="1">
    <citation type="submission" date="2017-07" db="EMBL/GenBank/DDBJ databases">
        <title>Complete genome sequences and comparative analysis of the novel pathogen Francisella opportunistica.</title>
        <authorList>
            <person name="Dietrich E.A."/>
            <person name="Kingry L.C."/>
            <person name="Petersen J.M."/>
        </authorList>
    </citation>
    <scope>NUCLEOTIDE SEQUENCE [LARGE SCALE GENOMIC DNA]</scope>
    <source>
        <strain evidence="9 10">14-2155</strain>
    </source>
</reference>
<protein>
    <recommendedName>
        <fullName evidence="2">histidine kinase</fullName>
        <ecNumber evidence="2">2.7.13.3</ecNumber>
    </recommendedName>
</protein>
<dbReference type="Gene3D" id="3.30.565.10">
    <property type="entry name" value="Histidine kinase-like ATPase, C-terminal domain"/>
    <property type="match status" value="1"/>
</dbReference>
<keyword evidence="6" id="KW-0067">ATP-binding</keyword>
<dbReference type="SUPFAM" id="SSF55874">
    <property type="entry name" value="ATPase domain of HSP90 chaperone/DNA topoisomerase II/histidine kinase"/>
    <property type="match status" value="1"/>
</dbReference>
<evidence type="ECO:0000256" key="3">
    <source>
        <dbReference type="ARBA" id="ARBA00022679"/>
    </source>
</evidence>
<dbReference type="KEGG" id="foo:CGC45_08610"/>
<comment type="catalytic activity">
    <reaction evidence="1">
        <text>ATP + protein L-histidine = ADP + protein N-phospho-L-histidine.</text>
        <dbReference type="EC" id="2.7.13.3"/>
    </reaction>
</comment>
<dbReference type="Pfam" id="PF02518">
    <property type="entry name" value="HATPase_c"/>
    <property type="match status" value="1"/>
</dbReference>
<dbReference type="GO" id="GO:0005524">
    <property type="term" value="F:ATP binding"/>
    <property type="evidence" value="ECO:0007669"/>
    <property type="project" value="UniProtKB-KW"/>
</dbReference>
<gene>
    <name evidence="9" type="ORF">CGC43_08580</name>
</gene>
<dbReference type="EMBL" id="CP022375">
    <property type="protein sequence ID" value="AXH30620.1"/>
    <property type="molecule type" value="Genomic_DNA"/>
</dbReference>
<keyword evidence="10" id="KW-1185">Reference proteome</keyword>
<evidence type="ECO:0000313" key="10">
    <source>
        <dbReference type="Proteomes" id="UP000253862"/>
    </source>
</evidence>
<sequence length="415" mass="47879">MKSTIRIILKNKIFRLLILLILILLIAQIIVATYSIADQNRLNPDKTITSISRNNISMIKMLSNYQGELLNGNIFFNFKFNAAVASFTQKPLCKTQLNQKELEEYYNNSENIKFRLWYCISVKSYKGKWLNYIIRSTLPEEKVLLFANLITAMVIVIISIFCWALLKIIIPTRKLEDNVYEVGMSLVKKEVRASGIKVLGRFANSINFIQERLFKALNIRTKMLSMIAHDLKAPIARLKLRYELGLVDYKDNLEDVELLEKLCYQILLEAKDDMFGHEVIEDINISSLLKNIINKYNNIDINIDDDICLKGRKLSLYRAFENLISNAKKYSDKVSVNIAKNDYFVEINIKDYGKGIKESEIKNIFRPFYQVNSMKEGNGLGLTIVQEIITNHNGFISISNHYEPHGVIVNVKLPV</sequence>
<dbReference type="OrthoDB" id="9804645at2"/>
<dbReference type="SMART" id="SM00387">
    <property type="entry name" value="HATPase_c"/>
    <property type="match status" value="1"/>
</dbReference>
<evidence type="ECO:0000256" key="7">
    <source>
        <dbReference type="SAM" id="Phobius"/>
    </source>
</evidence>
<evidence type="ECO:0000256" key="2">
    <source>
        <dbReference type="ARBA" id="ARBA00012438"/>
    </source>
</evidence>
<keyword evidence="5 9" id="KW-0418">Kinase</keyword>
<feature type="transmembrane region" description="Helical" evidence="7">
    <location>
        <begin position="143"/>
        <end position="166"/>
    </location>
</feature>
<dbReference type="EC" id="2.7.13.3" evidence="2"/>